<gene>
    <name evidence="1" type="ORF">SAMN05421578_104402</name>
</gene>
<proteinExistence type="predicted"/>
<dbReference type="EMBL" id="FTNK01000004">
    <property type="protein sequence ID" value="SIQ86619.1"/>
    <property type="molecule type" value="Genomic_DNA"/>
</dbReference>
<keyword evidence="2" id="KW-1185">Reference proteome</keyword>
<reference evidence="1 2" key="1">
    <citation type="submission" date="2017-01" db="EMBL/GenBank/DDBJ databases">
        <authorList>
            <person name="Varghese N."/>
            <person name="Submissions S."/>
        </authorList>
    </citation>
    <scope>NUCLEOTIDE SEQUENCE [LARGE SCALE GENOMIC DNA]</scope>
    <source>
        <strain evidence="1 2">ATCC 23464</strain>
    </source>
</reference>
<sequence>MFQLLMRKRSEIMFGYRQSVEEIIVKGIAGDTLDYILKSPDLSLSSTELGLDLSIRTEDGNKAPSGHFVLLYGDTIIANAETDNDGKVSLWPSSEEGPNLASSKELAYSQYTLQWREPAVGNYKVMLQWINLKNEKAFNPIPVHFIFFDGLESQFGY</sequence>
<protein>
    <submittedName>
        <fullName evidence="1">Uncharacterized protein</fullName>
    </submittedName>
</protein>
<evidence type="ECO:0000313" key="2">
    <source>
        <dbReference type="Proteomes" id="UP000186666"/>
    </source>
</evidence>
<accession>A0ABY1JVU5</accession>
<organism evidence="1 2">
    <name type="scientific">Paenibacillus macquariensis</name>
    <dbReference type="NCBI Taxonomy" id="948756"/>
    <lineage>
        <taxon>Bacteria</taxon>
        <taxon>Bacillati</taxon>
        <taxon>Bacillota</taxon>
        <taxon>Bacilli</taxon>
        <taxon>Bacillales</taxon>
        <taxon>Paenibacillaceae</taxon>
        <taxon>Paenibacillus</taxon>
    </lineage>
</organism>
<evidence type="ECO:0000313" key="1">
    <source>
        <dbReference type="EMBL" id="SIQ86619.1"/>
    </source>
</evidence>
<name>A0ABY1JVU5_9BACL</name>
<dbReference type="Proteomes" id="UP000186666">
    <property type="component" value="Unassembled WGS sequence"/>
</dbReference>
<comment type="caution">
    <text evidence="1">The sequence shown here is derived from an EMBL/GenBank/DDBJ whole genome shotgun (WGS) entry which is preliminary data.</text>
</comment>